<dbReference type="AlphaFoldDB" id="A0A2H3G2J3"/>
<protein>
    <submittedName>
        <fullName evidence="2">Uncharacterized protein</fullName>
    </submittedName>
</protein>
<accession>A0A2H3G2J3</accession>
<evidence type="ECO:0000313" key="3">
    <source>
        <dbReference type="Proteomes" id="UP000219602"/>
    </source>
</evidence>
<sequence>MTCSASAYPHMGSAKDPGEGMGQAMTVRTSTPGHRALIIYTHVRLVWPRLRSSSRVALMWQAWRKR</sequence>
<reference evidence="2 3" key="1">
    <citation type="journal article" date="2016" name="Environ. Microbiol.">
        <title>Effector profiles distinguish formae speciales of Fusarium oxysporum.</title>
        <authorList>
            <person name="van Dam P."/>
            <person name="Fokkens L."/>
            <person name="Schmidt S.M."/>
            <person name="Linmans J.H."/>
            <person name="Kistler H.C."/>
            <person name="Ma L.J."/>
            <person name="Rep M."/>
        </authorList>
    </citation>
    <scope>NUCLEOTIDE SEQUENCE [LARGE SCALE GENOMIC DNA]</scope>
    <source>
        <strain evidence="2 3">Forc016</strain>
    </source>
</reference>
<evidence type="ECO:0000256" key="1">
    <source>
        <dbReference type="SAM" id="MobiDB-lite"/>
    </source>
</evidence>
<evidence type="ECO:0000313" key="2">
    <source>
        <dbReference type="EMBL" id="PCD21364.1"/>
    </source>
</evidence>
<organism evidence="2 3">
    <name type="scientific">Fusarium oxysporum f. sp. radicis-cucumerinum</name>
    <dbReference type="NCBI Taxonomy" id="327505"/>
    <lineage>
        <taxon>Eukaryota</taxon>
        <taxon>Fungi</taxon>
        <taxon>Dikarya</taxon>
        <taxon>Ascomycota</taxon>
        <taxon>Pezizomycotina</taxon>
        <taxon>Sordariomycetes</taxon>
        <taxon>Hypocreomycetidae</taxon>
        <taxon>Hypocreales</taxon>
        <taxon>Nectriaceae</taxon>
        <taxon>Fusarium</taxon>
        <taxon>Fusarium oxysporum species complex</taxon>
    </lineage>
</organism>
<feature type="region of interest" description="Disordered" evidence="1">
    <location>
        <begin position="1"/>
        <end position="26"/>
    </location>
</feature>
<dbReference type="Proteomes" id="UP000219602">
    <property type="component" value="Unassembled WGS sequence"/>
</dbReference>
<gene>
    <name evidence="2" type="ORF">AU210_016329</name>
</gene>
<reference evidence="2 3" key="2">
    <citation type="journal article" date="2017" name="Sci. Rep.">
        <title>A mobile pathogenicity chromosome in Fusarium oxysporum for infection of multiple cucurbit species.</title>
        <authorList>
            <person name="van Dam P."/>
            <person name="Fokkens L."/>
            <person name="Ayukawa Y."/>
            <person name="van der Gragt M."/>
            <person name="Ter Horst A."/>
            <person name="Brankovics B."/>
            <person name="Houterman P.M."/>
            <person name="Arie T."/>
            <person name="Rep M."/>
        </authorList>
    </citation>
    <scope>NUCLEOTIDE SEQUENCE [LARGE SCALE GENOMIC DNA]</scope>
    <source>
        <strain evidence="2 3">Forc016</strain>
    </source>
</reference>
<proteinExistence type="predicted"/>
<dbReference type="EMBL" id="MABQ02000013">
    <property type="protein sequence ID" value="PCD21364.1"/>
    <property type="molecule type" value="Genomic_DNA"/>
</dbReference>
<name>A0A2H3G2J3_FUSOX</name>
<comment type="caution">
    <text evidence="2">The sequence shown here is derived from an EMBL/GenBank/DDBJ whole genome shotgun (WGS) entry which is preliminary data.</text>
</comment>